<keyword evidence="2" id="KW-1185">Reference proteome</keyword>
<dbReference type="EMBL" id="CP053835">
    <property type="protein sequence ID" value="QKF76608.1"/>
    <property type="molecule type" value="Genomic_DNA"/>
</dbReference>
<organism evidence="1 2">
    <name type="scientific">Arcobacter defluvii</name>
    <dbReference type="NCBI Taxonomy" id="873191"/>
    <lineage>
        <taxon>Bacteria</taxon>
        <taxon>Pseudomonadati</taxon>
        <taxon>Campylobacterota</taxon>
        <taxon>Epsilonproteobacteria</taxon>
        <taxon>Campylobacterales</taxon>
        <taxon>Arcobacteraceae</taxon>
        <taxon>Arcobacter</taxon>
    </lineage>
</organism>
<reference evidence="1 2" key="1">
    <citation type="submission" date="2020-05" db="EMBL/GenBank/DDBJ databases">
        <title>Complete genome sequencing of Campylobacter and Arcobacter type strains.</title>
        <authorList>
            <person name="Miller W.G."/>
            <person name="Yee E."/>
        </authorList>
    </citation>
    <scope>NUCLEOTIDE SEQUENCE [LARGE SCALE GENOMIC DNA]</scope>
    <source>
        <strain evidence="1 2">LMG 25694</strain>
    </source>
</reference>
<dbReference type="RefSeq" id="WP_129010424.1">
    <property type="nucleotide sequence ID" value="NZ_CP053835.1"/>
</dbReference>
<name>A0AAE7BDP6_9BACT</name>
<sequence>MKKKVALFFCGLNLYAHPHYFLDSSLQIDENIVKNFWKFDALNSKILMFDFDKNKNKILDKDEKEEFLKANFYKLKANNYNIFLQNEEKEFEIIPQNVEVLYENRKLTIYFDFPYELKGETTFCTMDEKIYLAYKLEDLKTNLKTDIQKSEYDYCIGVTK</sequence>
<accession>A0AAE7BDP6</accession>
<dbReference type="AlphaFoldDB" id="A0AAE7BDP6"/>
<dbReference type="KEGG" id="adz:ADFLV_0550"/>
<evidence type="ECO:0000313" key="2">
    <source>
        <dbReference type="Proteomes" id="UP000503313"/>
    </source>
</evidence>
<evidence type="ECO:0000313" key="1">
    <source>
        <dbReference type="EMBL" id="QKF76608.1"/>
    </source>
</evidence>
<protein>
    <submittedName>
        <fullName evidence="1">ABC transporter, periplasmic substrate-binding protein (DUF1007 domain)</fullName>
    </submittedName>
</protein>
<dbReference type="Pfam" id="PF06226">
    <property type="entry name" value="DUF1007"/>
    <property type="match status" value="1"/>
</dbReference>
<gene>
    <name evidence="1" type="ORF">ADFLV_0550</name>
</gene>
<dbReference type="InterPro" id="IPR010412">
    <property type="entry name" value="DUF1007"/>
</dbReference>
<dbReference type="Proteomes" id="UP000503313">
    <property type="component" value="Chromosome"/>
</dbReference>
<proteinExistence type="predicted"/>